<keyword evidence="3" id="KW-1185">Reference proteome</keyword>
<evidence type="ECO:0000313" key="3">
    <source>
        <dbReference type="Proteomes" id="UP001204621"/>
    </source>
</evidence>
<dbReference type="InterPro" id="IPR006626">
    <property type="entry name" value="PbH1"/>
</dbReference>
<evidence type="ECO:0008006" key="4">
    <source>
        <dbReference type="Google" id="ProtNLM"/>
    </source>
</evidence>
<dbReference type="Proteomes" id="UP001204621">
    <property type="component" value="Unassembled WGS sequence"/>
</dbReference>
<reference evidence="2 3" key="1">
    <citation type="submission" date="2022-08" db="EMBL/GenBank/DDBJ databases">
        <title>Reclassification of Massilia species as members of the genera Telluria, Duganella, Pseudoduganella, Mokoshia gen. nov. and Zemynaea gen. nov. using orthogonal and non-orthogonal genome-based approaches.</title>
        <authorList>
            <person name="Bowman J.P."/>
        </authorList>
    </citation>
    <scope>NUCLEOTIDE SEQUENCE [LARGE SCALE GENOMIC DNA]</scope>
    <source>
        <strain evidence="2 3">JCM 31606</strain>
    </source>
</reference>
<evidence type="ECO:0000256" key="1">
    <source>
        <dbReference type="SAM" id="SignalP"/>
    </source>
</evidence>
<accession>A0ABT2D507</accession>
<protein>
    <recommendedName>
        <fullName evidence="4">Right handed beta helix domain-containing protein</fullName>
    </recommendedName>
</protein>
<dbReference type="EMBL" id="JANUGU010000008">
    <property type="protein sequence ID" value="MCS0660443.1"/>
    <property type="molecule type" value="Genomic_DNA"/>
</dbReference>
<dbReference type="InterPro" id="IPR012334">
    <property type="entry name" value="Pectin_lyas_fold"/>
</dbReference>
<feature type="chain" id="PRO_5045291957" description="Right handed beta helix domain-containing protein" evidence="1">
    <location>
        <begin position="27"/>
        <end position="482"/>
    </location>
</feature>
<organism evidence="2 3">
    <name type="scientific">Massilia terrae</name>
    <dbReference type="NCBI Taxonomy" id="1811224"/>
    <lineage>
        <taxon>Bacteria</taxon>
        <taxon>Pseudomonadati</taxon>
        <taxon>Pseudomonadota</taxon>
        <taxon>Betaproteobacteria</taxon>
        <taxon>Burkholderiales</taxon>
        <taxon>Oxalobacteraceae</taxon>
        <taxon>Telluria group</taxon>
        <taxon>Massilia</taxon>
    </lineage>
</organism>
<evidence type="ECO:0000313" key="2">
    <source>
        <dbReference type="EMBL" id="MCS0660443.1"/>
    </source>
</evidence>
<dbReference type="PROSITE" id="PS51257">
    <property type="entry name" value="PROKAR_LIPOPROTEIN"/>
    <property type="match status" value="1"/>
</dbReference>
<proteinExistence type="predicted"/>
<dbReference type="SMART" id="SM00710">
    <property type="entry name" value="PbH1"/>
    <property type="match status" value="3"/>
</dbReference>
<dbReference type="InterPro" id="IPR011050">
    <property type="entry name" value="Pectin_lyase_fold/virulence"/>
</dbReference>
<sequence length="482" mass="50823">MNMLSRLASDARAGMLSCCAMFALLAACGGSPPPASPSATQLAASETTQAPVVAPAALSDQITGLYWWLLGRQPDQVGLQFWQQSGLSADQIASAMKGSDELQRLHDWESIGSATLNKVWVDAAATGNREDGSTAYPYKTLAAAARAVKAASTTVYVKPGNYEGGFTTTANGNATAAGGADGNIYWISTVRWGARIVPPSSASRQFDDTTAWTNSGDFVQIVGFEVDGTKSADKAYDTWRQGIYTSGGHSVVRDNYVHDIARWSSCSSGAGGAAINIDASPSGGLSDAIGNWVRDIGQSGSNCNRFQGIYVSSSGSVINNVVYRANMGAAIHLYHEATAVKVINNTVASSNVGIVVGTGEYRGKPVEHKDSLIYNNIAYDNYIGIEEYVGRGGIMGVNSYKNNLVTANTRDWDKMRNTATGTRSGDPGFVQYKKDLLLPNFHLSVNSAADAAGTASSAQATDFDGRARAANANSIGAYEYVR</sequence>
<dbReference type="SUPFAM" id="SSF51126">
    <property type="entry name" value="Pectin lyase-like"/>
    <property type="match status" value="1"/>
</dbReference>
<dbReference type="RefSeq" id="WP_258813630.1">
    <property type="nucleotide sequence ID" value="NZ_JANUGU010000008.1"/>
</dbReference>
<gene>
    <name evidence="2" type="ORF">NX778_20405</name>
</gene>
<feature type="signal peptide" evidence="1">
    <location>
        <begin position="1"/>
        <end position="26"/>
    </location>
</feature>
<keyword evidence="1" id="KW-0732">Signal</keyword>
<dbReference type="Gene3D" id="2.160.20.10">
    <property type="entry name" value="Single-stranded right-handed beta-helix, Pectin lyase-like"/>
    <property type="match status" value="1"/>
</dbReference>
<comment type="caution">
    <text evidence="2">The sequence shown here is derived from an EMBL/GenBank/DDBJ whole genome shotgun (WGS) entry which is preliminary data.</text>
</comment>
<name>A0ABT2D507_9BURK</name>